<feature type="domain" description="HTH myb-type" evidence="6">
    <location>
        <begin position="112"/>
        <end position="166"/>
    </location>
</feature>
<keyword evidence="1" id="KW-0805">Transcription regulation</keyword>
<proteinExistence type="predicted"/>
<dbReference type="InterPro" id="IPR051575">
    <property type="entry name" value="Myb-like_DNA-bd"/>
</dbReference>
<protein>
    <submittedName>
        <fullName evidence="7">Uncharacterized protein</fullName>
    </submittedName>
</protein>
<dbReference type="CDD" id="cd00167">
    <property type="entry name" value="SANT"/>
    <property type="match status" value="3"/>
</dbReference>
<gene>
    <name evidence="7" type="ORF">BS47DRAFT_1407510</name>
</gene>
<dbReference type="PROSITE" id="PS51294">
    <property type="entry name" value="HTH_MYB"/>
    <property type="match status" value="2"/>
</dbReference>
<evidence type="ECO:0000313" key="7">
    <source>
        <dbReference type="EMBL" id="KAF9510630.1"/>
    </source>
</evidence>
<dbReference type="Pfam" id="PF00249">
    <property type="entry name" value="Myb_DNA-binding"/>
    <property type="match status" value="2"/>
</dbReference>
<keyword evidence="8" id="KW-1185">Reference proteome</keyword>
<dbReference type="OrthoDB" id="2143914at2759"/>
<evidence type="ECO:0000256" key="1">
    <source>
        <dbReference type="ARBA" id="ARBA00023015"/>
    </source>
</evidence>
<feature type="non-terminal residue" evidence="7">
    <location>
        <position position="1"/>
    </location>
</feature>
<dbReference type="AlphaFoldDB" id="A0A9P6ASH2"/>
<dbReference type="GO" id="GO:0019185">
    <property type="term" value="C:snRNA-activating protein complex"/>
    <property type="evidence" value="ECO:0007669"/>
    <property type="project" value="TreeGrafter"/>
</dbReference>
<dbReference type="Gene3D" id="1.10.10.60">
    <property type="entry name" value="Homeodomain-like"/>
    <property type="match status" value="3"/>
</dbReference>
<dbReference type="GO" id="GO:0042796">
    <property type="term" value="P:snRNA transcription by RNA polymerase III"/>
    <property type="evidence" value="ECO:0007669"/>
    <property type="project" value="TreeGrafter"/>
</dbReference>
<dbReference type="InterPro" id="IPR001005">
    <property type="entry name" value="SANT/Myb"/>
</dbReference>
<sequence length="187" mass="20948">LVKTSEWDVDDDERLETLVGGRNVSQGEVDWVDVASSLGNTRTPAQCLSRYLYLEDFAKADKDKNPWTAQEDAELHKAISEHGNRNWRAVAVTLSTNRTPAQCATRYRASLNPAIKRGSWTPEEDALLKQAVALYGTSWTKVKELVKGRTGPQCRERYCRSVAVLNAASKGRWKPEVRTGLLLLLDC</sequence>
<keyword evidence="3" id="KW-0804">Transcription</keyword>
<dbReference type="GO" id="GO:0042795">
    <property type="term" value="P:snRNA transcription by RNA polymerase II"/>
    <property type="evidence" value="ECO:0007669"/>
    <property type="project" value="TreeGrafter"/>
</dbReference>
<keyword evidence="2" id="KW-0238">DNA-binding</keyword>
<evidence type="ECO:0000259" key="6">
    <source>
        <dbReference type="PROSITE" id="PS51294"/>
    </source>
</evidence>
<dbReference type="InterPro" id="IPR017930">
    <property type="entry name" value="Myb_dom"/>
</dbReference>
<dbReference type="PANTHER" id="PTHR46621:SF1">
    <property type="entry name" value="SNRNA-ACTIVATING PROTEIN COMPLEX SUBUNIT 4"/>
    <property type="match status" value="1"/>
</dbReference>
<evidence type="ECO:0000256" key="4">
    <source>
        <dbReference type="ARBA" id="ARBA00023242"/>
    </source>
</evidence>
<feature type="domain" description="Myb-like" evidence="5">
    <location>
        <begin position="112"/>
        <end position="162"/>
    </location>
</feature>
<evidence type="ECO:0000313" key="8">
    <source>
        <dbReference type="Proteomes" id="UP000886523"/>
    </source>
</evidence>
<evidence type="ECO:0000259" key="5">
    <source>
        <dbReference type="PROSITE" id="PS50090"/>
    </source>
</evidence>
<name>A0A9P6ASH2_9AGAM</name>
<dbReference type="GO" id="GO:0000978">
    <property type="term" value="F:RNA polymerase II cis-regulatory region sequence-specific DNA binding"/>
    <property type="evidence" value="ECO:0007669"/>
    <property type="project" value="TreeGrafter"/>
</dbReference>
<dbReference type="GO" id="GO:0001006">
    <property type="term" value="F:RNA polymerase III type 3 promoter sequence-specific DNA binding"/>
    <property type="evidence" value="ECO:0007669"/>
    <property type="project" value="TreeGrafter"/>
</dbReference>
<dbReference type="EMBL" id="MU129013">
    <property type="protein sequence ID" value="KAF9510630.1"/>
    <property type="molecule type" value="Genomic_DNA"/>
</dbReference>
<dbReference type="SMART" id="SM00717">
    <property type="entry name" value="SANT"/>
    <property type="match status" value="3"/>
</dbReference>
<evidence type="ECO:0000256" key="3">
    <source>
        <dbReference type="ARBA" id="ARBA00023163"/>
    </source>
</evidence>
<dbReference type="PANTHER" id="PTHR46621">
    <property type="entry name" value="SNRNA-ACTIVATING PROTEIN COMPLEX SUBUNIT 4"/>
    <property type="match status" value="1"/>
</dbReference>
<feature type="domain" description="Myb-like" evidence="5">
    <location>
        <begin position="59"/>
        <end position="111"/>
    </location>
</feature>
<feature type="domain" description="HTH myb-type" evidence="6">
    <location>
        <begin position="59"/>
        <end position="108"/>
    </location>
</feature>
<dbReference type="SUPFAM" id="SSF46689">
    <property type="entry name" value="Homeodomain-like"/>
    <property type="match status" value="3"/>
</dbReference>
<dbReference type="PROSITE" id="PS50090">
    <property type="entry name" value="MYB_LIKE"/>
    <property type="match status" value="3"/>
</dbReference>
<feature type="domain" description="Myb-like" evidence="5">
    <location>
        <begin position="1"/>
        <end position="55"/>
    </location>
</feature>
<accession>A0A9P6ASH2</accession>
<dbReference type="Proteomes" id="UP000886523">
    <property type="component" value="Unassembled WGS sequence"/>
</dbReference>
<reference evidence="7" key="1">
    <citation type="journal article" date="2020" name="Nat. Commun.">
        <title>Large-scale genome sequencing of mycorrhizal fungi provides insights into the early evolution of symbiotic traits.</title>
        <authorList>
            <person name="Miyauchi S."/>
            <person name="Kiss E."/>
            <person name="Kuo A."/>
            <person name="Drula E."/>
            <person name="Kohler A."/>
            <person name="Sanchez-Garcia M."/>
            <person name="Morin E."/>
            <person name="Andreopoulos B."/>
            <person name="Barry K.W."/>
            <person name="Bonito G."/>
            <person name="Buee M."/>
            <person name="Carver A."/>
            <person name="Chen C."/>
            <person name="Cichocki N."/>
            <person name="Clum A."/>
            <person name="Culley D."/>
            <person name="Crous P.W."/>
            <person name="Fauchery L."/>
            <person name="Girlanda M."/>
            <person name="Hayes R.D."/>
            <person name="Keri Z."/>
            <person name="LaButti K."/>
            <person name="Lipzen A."/>
            <person name="Lombard V."/>
            <person name="Magnuson J."/>
            <person name="Maillard F."/>
            <person name="Murat C."/>
            <person name="Nolan M."/>
            <person name="Ohm R.A."/>
            <person name="Pangilinan J."/>
            <person name="Pereira M.F."/>
            <person name="Perotto S."/>
            <person name="Peter M."/>
            <person name="Pfister S."/>
            <person name="Riley R."/>
            <person name="Sitrit Y."/>
            <person name="Stielow J.B."/>
            <person name="Szollosi G."/>
            <person name="Zifcakova L."/>
            <person name="Stursova M."/>
            <person name="Spatafora J.W."/>
            <person name="Tedersoo L."/>
            <person name="Vaario L.M."/>
            <person name="Yamada A."/>
            <person name="Yan M."/>
            <person name="Wang P."/>
            <person name="Xu J."/>
            <person name="Bruns T."/>
            <person name="Baldrian P."/>
            <person name="Vilgalys R."/>
            <person name="Dunand C."/>
            <person name="Henrissat B."/>
            <person name="Grigoriev I.V."/>
            <person name="Hibbett D."/>
            <person name="Nagy L.G."/>
            <person name="Martin F.M."/>
        </authorList>
    </citation>
    <scope>NUCLEOTIDE SEQUENCE</scope>
    <source>
        <strain evidence="7">UP504</strain>
    </source>
</reference>
<keyword evidence="4" id="KW-0539">Nucleus</keyword>
<organism evidence="7 8">
    <name type="scientific">Hydnum rufescens UP504</name>
    <dbReference type="NCBI Taxonomy" id="1448309"/>
    <lineage>
        <taxon>Eukaryota</taxon>
        <taxon>Fungi</taxon>
        <taxon>Dikarya</taxon>
        <taxon>Basidiomycota</taxon>
        <taxon>Agaricomycotina</taxon>
        <taxon>Agaricomycetes</taxon>
        <taxon>Cantharellales</taxon>
        <taxon>Hydnaceae</taxon>
        <taxon>Hydnum</taxon>
    </lineage>
</organism>
<dbReference type="InterPro" id="IPR009057">
    <property type="entry name" value="Homeodomain-like_sf"/>
</dbReference>
<comment type="caution">
    <text evidence="7">The sequence shown here is derived from an EMBL/GenBank/DDBJ whole genome shotgun (WGS) entry which is preliminary data.</text>
</comment>
<evidence type="ECO:0000256" key="2">
    <source>
        <dbReference type="ARBA" id="ARBA00023125"/>
    </source>
</evidence>